<dbReference type="AlphaFoldDB" id="A0A7J7E0A7"/>
<evidence type="ECO:0000259" key="2">
    <source>
        <dbReference type="Pfam" id="PF07231"/>
    </source>
</evidence>
<feature type="region of interest" description="Disordered" evidence="1">
    <location>
        <begin position="72"/>
        <end position="91"/>
    </location>
</feature>
<reference evidence="3 4" key="1">
    <citation type="journal article" date="2020" name="Nat. Commun.">
        <title>Genome of Tripterygium wilfordii and identification of cytochrome P450 involved in triptolide biosynthesis.</title>
        <authorList>
            <person name="Tu L."/>
            <person name="Su P."/>
            <person name="Zhang Z."/>
            <person name="Gao L."/>
            <person name="Wang J."/>
            <person name="Hu T."/>
            <person name="Zhou J."/>
            <person name="Zhang Y."/>
            <person name="Zhao Y."/>
            <person name="Liu Y."/>
            <person name="Song Y."/>
            <person name="Tong Y."/>
            <person name="Lu Y."/>
            <person name="Yang J."/>
            <person name="Xu C."/>
            <person name="Jia M."/>
            <person name="Peters R.J."/>
            <person name="Huang L."/>
            <person name="Gao W."/>
        </authorList>
    </citation>
    <scope>NUCLEOTIDE SEQUENCE [LARGE SCALE GENOMIC DNA]</scope>
    <source>
        <strain evidence="4">cv. XIE 37</strain>
        <tissue evidence="3">Leaf</tissue>
    </source>
</reference>
<proteinExistence type="predicted"/>
<gene>
    <name evidence="3" type="ORF">HS088_TW02G01114</name>
</gene>
<dbReference type="PANTHER" id="PTHR34795">
    <property type="entry name" value="NEMATODE RESISTANCE PROTEIN-LIKE HSPRO1"/>
    <property type="match status" value="1"/>
</dbReference>
<protein>
    <recommendedName>
        <fullName evidence="2">Nematode resistance protein-like HSPRO1 N-terminal domain-containing protein</fullName>
    </recommendedName>
</protein>
<comment type="caution">
    <text evidence="3">The sequence shown here is derived from an EMBL/GenBank/DDBJ whole genome shotgun (WGS) entry which is preliminary data.</text>
</comment>
<dbReference type="EMBL" id="JAAARO010000002">
    <property type="protein sequence ID" value="KAF5752092.1"/>
    <property type="molecule type" value="Genomic_DNA"/>
</dbReference>
<accession>A0A7J7E0A7</accession>
<dbReference type="PANTHER" id="PTHR34795:SF1">
    <property type="entry name" value="NEMATODE RESISTANCE PROTEIN-LIKE HSPRO1"/>
    <property type="match status" value="1"/>
</dbReference>
<sequence>MVLLDQRPYVNQWEWKRRLQSFVESQVELIEILCVKEEENGETLGNAPIADELFHRPCSPAWLKQVLDAGNSNGNTTGVGDGDNVGGNPKSQVPAFAVSTILVDMAG</sequence>
<keyword evidence="4" id="KW-1185">Reference proteome</keyword>
<evidence type="ECO:0000313" key="4">
    <source>
        <dbReference type="Proteomes" id="UP000593562"/>
    </source>
</evidence>
<dbReference type="Proteomes" id="UP000593562">
    <property type="component" value="Unassembled WGS sequence"/>
</dbReference>
<dbReference type="GO" id="GO:0006952">
    <property type="term" value="P:defense response"/>
    <property type="evidence" value="ECO:0007669"/>
    <property type="project" value="InterPro"/>
</dbReference>
<dbReference type="InParanoid" id="A0A7J7E0A7"/>
<name>A0A7J7E0A7_TRIWF</name>
<organism evidence="3 4">
    <name type="scientific">Tripterygium wilfordii</name>
    <name type="common">Thunder God vine</name>
    <dbReference type="NCBI Taxonomy" id="458696"/>
    <lineage>
        <taxon>Eukaryota</taxon>
        <taxon>Viridiplantae</taxon>
        <taxon>Streptophyta</taxon>
        <taxon>Embryophyta</taxon>
        <taxon>Tracheophyta</taxon>
        <taxon>Spermatophyta</taxon>
        <taxon>Magnoliopsida</taxon>
        <taxon>eudicotyledons</taxon>
        <taxon>Gunneridae</taxon>
        <taxon>Pentapetalae</taxon>
        <taxon>rosids</taxon>
        <taxon>fabids</taxon>
        <taxon>Celastrales</taxon>
        <taxon>Celastraceae</taxon>
        <taxon>Tripterygium</taxon>
    </lineage>
</organism>
<dbReference type="InterPro" id="IPR038759">
    <property type="entry name" value="HSPRO1/HSPRO2"/>
</dbReference>
<evidence type="ECO:0000256" key="1">
    <source>
        <dbReference type="SAM" id="MobiDB-lite"/>
    </source>
</evidence>
<feature type="domain" description="Nematode resistance protein-like HSPRO1 N-terminal" evidence="2">
    <location>
        <begin position="2"/>
        <end position="51"/>
    </location>
</feature>
<evidence type="ECO:0000313" key="3">
    <source>
        <dbReference type="EMBL" id="KAF5752092.1"/>
    </source>
</evidence>
<dbReference type="InterPro" id="IPR009869">
    <property type="entry name" value="HSPRO1_N"/>
</dbReference>
<dbReference type="Pfam" id="PF07231">
    <property type="entry name" value="Hs1pro-1_N"/>
    <property type="match status" value="1"/>
</dbReference>